<comment type="caution">
    <text evidence="2">The sequence shown here is derived from an EMBL/GenBank/DDBJ whole genome shotgun (WGS) entry which is preliminary data.</text>
</comment>
<keyword evidence="3" id="KW-1185">Reference proteome</keyword>
<feature type="region of interest" description="Disordered" evidence="1">
    <location>
        <begin position="189"/>
        <end position="254"/>
    </location>
</feature>
<protein>
    <submittedName>
        <fullName evidence="2">Uncharacterized protein</fullName>
    </submittedName>
</protein>
<feature type="compositionally biased region" description="Polar residues" evidence="1">
    <location>
        <begin position="70"/>
        <end position="82"/>
    </location>
</feature>
<feature type="compositionally biased region" description="Basic and acidic residues" evidence="1">
    <location>
        <begin position="121"/>
        <end position="140"/>
    </location>
</feature>
<name>A0AAN8PIQ7_PATCE</name>
<evidence type="ECO:0000313" key="2">
    <source>
        <dbReference type="EMBL" id="KAK6172721.1"/>
    </source>
</evidence>
<sequence length="580" mass="65880">MTDTEINDVQVKNKMSASECSEKSYDQRGEEIVKDDGLSEVTNLDIAQSNNSQSHKKKHDQSDDIKNDQSNENDTTKSQLTELESDQSRALDIDQLNEYAEKTQSGLLDSEKTQSNEIEDDQSKDSENDQSKCKVSEKDQSSAQLDTSSESAVNENITNSAELSAVAADDNVGHVERVEEDVLEADLGVYLDMDDDSSVTSYEKSSKQTEKQDDGDSKSQSTVKREEKEVGVKSRPESRIHFKDPDKPGENDVDEIESMSGVHRKVNTPVGHINNDVNPLEPRNVNSREATFKQAMNLMSTRCSSEQKDVPYGPYLPEYFYINQKRPCPMPPLKVWRGYHGNVYFEPITINSLQQNQSTTVPLDRCNHRNHQMLLARSRMSSQNNVQSKQFAHSRPVTQQLVVLDRNVVLNKFNENSTQDIVWLEGQDSTGSLTIRPQSFGSRRRPASSRHDRICKGSVSRKLNEAAKRKNQPEMKIMGDKFVHPSAMSPLLRSTTQYSLSNQRNVMSSPDLYHGHHGHHDFLPPVEQMRVSLRHIDNSRDIYSHMSPYTRSTPYTEDLKPFIKYSPEIKAKFGRRLTTM</sequence>
<feature type="compositionally biased region" description="Basic and acidic residues" evidence="1">
    <location>
        <begin position="204"/>
        <end position="250"/>
    </location>
</feature>
<feature type="region of interest" description="Disordered" evidence="1">
    <location>
        <begin position="1"/>
        <end position="156"/>
    </location>
</feature>
<proteinExistence type="predicted"/>
<dbReference type="EMBL" id="JAZGQO010000011">
    <property type="protein sequence ID" value="KAK6172721.1"/>
    <property type="molecule type" value="Genomic_DNA"/>
</dbReference>
<dbReference type="AlphaFoldDB" id="A0AAN8PIQ7"/>
<reference evidence="2 3" key="1">
    <citation type="submission" date="2024-01" db="EMBL/GenBank/DDBJ databases">
        <title>The genome of the rayed Mediterranean limpet Patella caerulea (Linnaeus, 1758).</title>
        <authorList>
            <person name="Anh-Thu Weber A."/>
            <person name="Halstead-Nussloch G."/>
        </authorList>
    </citation>
    <scope>NUCLEOTIDE SEQUENCE [LARGE SCALE GENOMIC DNA]</scope>
    <source>
        <strain evidence="2">AATW-2023a</strain>
        <tissue evidence="2">Whole specimen</tissue>
    </source>
</reference>
<gene>
    <name evidence="2" type="ORF">SNE40_016325</name>
</gene>
<organism evidence="2 3">
    <name type="scientific">Patella caerulea</name>
    <name type="common">Rayed Mediterranean limpet</name>
    <dbReference type="NCBI Taxonomy" id="87958"/>
    <lineage>
        <taxon>Eukaryota</taxon>
        <taxon>Metazoa</taxon>
        <taxon>Spiralia</taxon>
        <taxon>Lophotrochozoa</taxon>
        <taxon>Mollusca</taxon>
        <taxon>Gastropoda</taxon>
        <taxon>Patellogastropoda</taxon>
        <taxon>Patelloidea</taxon>
        <taxon>Patellidae</taxon>
        <taxon>Patella</taxon>
    </lineage>
</organism>
<dbReference type="Proteomes" id="UP001347796">
    <property type="component" value="Unassembled WGS sequence"/>
</dbReference>
<feature type="compositionally biased region" description="Polar residues" evidence="1">
    <location>
        <begin position="141"/>
        <end position="156"/>
    </location>
</feature>
<feature type="compositionally biased region" description="Polar residues" evidence="1">
    <location>
        <begin position="40"/>
        <end position="53"/>
    </location>
</feature>
<feature type="compositionally biased region" description="Basic and acidic residues" evidence="1">
    <location>
        <begin position="20"/>
        <end position="37"/>
    </location>
</feature>
<feature type="region of interest" description="Disordered" evidence="1">
    <location>
        <begin position="434"/>
        <end position="453"/>
    </location>
</feature>
<feature type="compositionally biased region" description="Basic and acidic residues" evidence="1">
    <location>
        <begin position="60"/>
        <end position="69"/>
    </location>
</feature>
<evidence type="ECO:0000313" key="3">
    <source>
        <dbReference type="Proteomes" id="UP001347796"/>
    </source>
</evidence>
<evidence type="ECO:0000256" key="1">
    <source>
        <dbReference type="SAM" id="MobiDB-lite"/>
    </source>
</evidence>
<accession>A0AAN8PIQ7</accession>